<dbReference type="Proteomes" id="UP000230885">
    <property type="component" value="Unassembled WGS sequence"/>
</dbReference>
<proteinExistence type="predicted"/>
<gene>
    <name evidence="1" type="ORF">CO053_03070</name>
</gene>
<feature type="non-terminal residue" evidence="1">
    <location>
        <position position="1"/>
    </location>
</feature>
<organism evidence="1 2">
    <name type="scientific">Candidatus Shapirobacteria bacterium CG_4_9_14_0_2_um_filter_40_11</name>
    <dbReference type="NCBI Taxonomy" id="1974876"/>
    <lineage>
        <taxon>Bacteria</taxon>
        <taxon>Candidatus Shapironibacteriota</taxon>
    </lineage>
</organism>
<feature type="non-terminal residue" evidence="1">
    <location>
        <position position="90"/>
    </location>
</feature>
<comment type="caution">
    <text evidence="1">The sequence shown here is derived from an EMBL/GenBank/DDBJ whole genome shotgun (WGS) entry which is preliminary data.</text>
</comment>
<reference evidence="2" key="1">
    <citation type="submission" date="2017-09" db="EMBL/GenBank/DDBJ databases">
        <title>Depth-based differentiation of microbial function through sediment-hosted aquifers and enrichment of novel symbionts in the deep terrestrial subsurface.</title>
        <authorList>
            <person name="Probst A.J."/>
            <person name="Ladd B."/>
            <person name="Jarett J.K."/>
            <person name="Geller-Mcgrath D.E."/>
            <person name="Sieber C.M.K."/>
            <person name="Emerson J.B."/>
            <person name="Anantharaman K."/>
            <person name="Thomas B.C."/>
            <person name="Malmstrom R."/>
            <person name="Stieglmeier M."/>
            <person name="Klingl A."/>
            <person name="Woyke T."/>
            <person name="Ryan C.M."/>
            <person name="Banfield J.F."/>
        </authorList>
    </citation>
    <scope>NUCLEOTIDE SEQUENCE [LARGE SCALE GENOMIC DNA]</scope>
</reference>
<dbReference type="EMBL" id="PFSE01000049">
    <property type="protein sequence ID" value="PJC28725.1"/>
    <property type="molecule type" value="Genomic_DNA"/>
</dbReference>
<name>A0A2M8EUD4_9BACT</name>
<dbReference type="AlphaFoldDB" id="A0A2M8EUD4"/>
<protein>
    <submittedName>
        <fullName evidence="1">Uncharacterized protein</fullName>
    </submittedName>
</protein>
<sequence length="90" mass="9774">LGEDGKLQKDIDRRQAASWMASAFGSVHHIIDVYNQIHKKDEAGNENPWLNSGRISPRKGLEIFPEELNGQVAIDLGVSGWGGSSVEACA</sequence>
<evidence type="ECO:0000313" key="1">
    <source>
        <dbReference type="EMBL" id="PJC28725.1"/>
    </source>
</evidence>
<accession>A0A2M8EUD4</accession>
<evidence type="ECO:0000313" key="2">
    <source>
        <dbReference type="Proteomes" id="UP000230885"/>
    </source>
</evidence>